<dbReference type="AlphaFoldDB" id="O45476"/>
<keyword evidence="2" id="KW-0675">Receptor</keyword>
<dbReference type="KEGG" id="cel:CELE_F36G9.8"/>
<dbReference type="eggNOG" id="ENOG502TH4P">
    <property type="taxonomic scope" value="Eukaryota"/>
</dbReference>
<evidence type="ECO:0000313" key="3">
    <source>
        <dbReference type="Proteomes" id="UP000001940"/>
    </source>
</evidence>
<dbReference type="FunCoup" id="O45476">
    <property type="interactions" value="45"/>
</dbReference>
<reference evidence="2 3" key="1">
    <citation type="journal article" date="1998" name="Science">
        <title>Genome sequence of the nematode C. elegans: a platform for investigating biology.</title>
        <authorList>
            <consortium name="The C. elegans sequencing consortium"/>
            <person name="Sulson J.E."/>
            <person name="Waterston R."/>
        </authorList>
    </citation>
    <scope>NUCLEOTIDE SEQUENCE [LARGE SCALE GENOMIC DNA]</scope>
    <source>
        <strain evidence="2 3">Bristol N2</strain>
    </source>
</reference>
<dbReference type="Pfam" id="PF10318">
    <property type="entry name" value="7TM_GPCR_Srh"/>
    <property type="match status" value="1"/>
</dbReference>
<accession>O45476</accession>
<organism evidence="2 3">
    <name type="scientific">Caenorhabditis elegans</name>
    <dbReference type="NCBI Taxonomy" id="6239"/>
    <lineage>
        <taxon>Eukaryota</taxon>
        <taxon>Metazoa</taxon>
        <taxon>Ecdysozoa</taxon>
        <taxon>Nematoda</taxon>
        <taxon>Chromadorea</taxon>
        <taxon>Rhabditida</taxon>
        <taxon>Rhabditina</taxon>
        <taxon>Rhabditomorpha</taxon>
        <taxon>Rhabditoidea</taxon>
        <taxon>Rhabditidae</taxon>
        <taxon>Peloderinae</taxon>
        <taxon>Caenorhabditis</taxon>
    </lineage>
</organism>
<dbReference type="Proteomes" id="UP000001940">
    <property type="component" value="Chromosome V"/>
</dbReference>
<keyword evidence="3" id="KW-1185">Reference proteome</keyword>
<gene>
    <name evidence="2 4" type="primary">sri-1</name>
    <name evidence="2" type="ORF">CELE_F36G9.8</name>
    <name evidence="4" type="ORF">F36G9.8</name>
</gene>
<dbReference type="GeneID" id="185371"/>
<dbReference type="PANTHER" id="PTHR46891">
    <property type="entry name" value="SERPENTINE RECEPTOR, CLASS H-RELATED"/>
    <property type="match status" value="1"/>
</dbReference>
<dbReference type="AGR" id="WB:WBGene00005513"/>
<dbReference type="EMBL" id="BX284605">
    <property type="protein sequence ID" value="CAB04337.1"/>
    <property type="molecule type" value="Genomic_DNA"/>
</dbReference>
<dbReference type="CTD" id="185371"/>
<evidence type="ECO:0000313" key="2">
    <source>
        <dbReference type="EMBL" id="CAB04337.1"/>
    </source>
</evidence>
<dbReference type="WormBase" id="F36G9.8">
    <property type="protein sequence ID" value="CE15985"/>
    <property type="gene ID" value="WBGene00005513"/>
    <property type="gene designation" value="sri-1"/>
</dbReference>
<feature type="transmembrane region" description="Helical" evidence="1">
    <location>
        <begin position="133"/>
        <end position="157"/>
    </location>
</feature>
<dbReference type="PaxDb" id="6239-F36G9.8"/>
<feature type="transmembrane region" description="Helical" evidence="1">
    <location>
        <begin position="12"/>
        <end position="35"/>
    </location>
</feature>
<sequence length="342" mass="39050">MPIEVGPDWYIYGMHFSAMITTPVNIFGVYVILFCQTKQLASYRWHLLVFQVCSMTSDFLLNIGMLPVIFSPFPMGVTHGIFTRIFELFGSEISTEAQCIMVIVSLFVTAGSVELLFFLRYQAILPASHSNKLTTVFSVIIILIWQIFLITLMLLMFKLAIPDQKTARAQFIELYPDLQYLVASKHVFIVCVVVETIHVIFLCLCVFRIGIGGTIAIVLIWMSSRALKSVQLSPTTRRIHLQLIRSLCYQIAVPILAFYIPIISLVVPLIFTIPNSQTSYFISLLCMSTHTFLGTLSMLYFNRHYRQWLCSIIRSRKFSTSLPTSKIIVARERLNSYRPAVI</sequence>
<feature type="transmembrane region" description="Helical" evidence="1">
    <location>
        <begin position="100"/>
        <end position="121"/>
    </location>
</feature>
<feature type="transmembrane region" description="Helical" evidence="1">
    <location>
        <begin position="279"/>
        <end position="301"/>
    </location>
</feature>
<keyword evidence="1" id="KW-0812">Transmembrane</keyword>
<keyword evidence="1" id="KW-1133">Transmembrane helix</keyword>
<protein>
    <submittedName>
        <fullName evidence="2">Serpentine Receptor, class H</fullName>
    </submittedName>
</protein>
<dbReference type="InterPro" id="IPR019422">
    <property type="entry name" value="7TM_GPCR_serpentine_rcpt_Srh"/>
</dbReference>
<evidence type="ECO:0000313" key="4">
    <source>
        <dbReference type="WormBase" id="F36G9.8"/>
    </source>
</evidence>
<evidence type="ECO:0000256" key="1">
    <source>
        <dbReference type="SAM" id="Phobius"/>
    </source>
</evidence>
<dbReference type="HOGENOM" id="CLU_068745_0_0_1"/>
<feature type="transmembrane region" description="Helical" evidence="1">
    <location>
        <begin position="187"/>
        <end position="220"/>
    </location>
</feature>
<dbReference type="PhylomeDB" id="O45476"/>
<proteinExistence type="predicted"/>
<feature type="transmembrane region" description="Helical" evidence="1">
    <location>
        <begin position="247"/>
        <end position="273"/>
    </location>
</feature>
<dbReference type="PIR" id="T21875">
    <property type="entry name" value="T21875"/>
</dbReference>
<name>O45476_CAEEL</name>
<dbReference type="InParanoid" id="O45476"/>
<dbReference type="UCSC" id="F36G9.8">
    <property type="organism name" value="c. elegans"/>
</dbReference>
<dbReference type="RefSeq" id="NP_507002.1">
    <property type="nucleotide sequence ID" value="NM_074601.2"/>
</dbReference>
<dbReference type="OrthoDB" id="5872351at2759"/>
<keyword evidence="1" id="KW-0472">Membrane</keyword>